<comment type="caution">
    <text evidence="2">The sequence shown here is derived from an EMBL/GenBank/DDBJ whole genome shotgun (WGS) entry which is preliminary data.</text>
</comment>
<dbReference type="OrthoDB" id="3061561at2759"/>
<keyword evidence="1" id="KW-1133">Transmembrane helix</keyword>
<organism evidence="2 3">
    <name type="scientific">Tothia fuscella</name>
    <dbReference type="NCBI Taxonomy" id="1048955"/>
    <lineage>
        <taxon>Eukaryota</taxon>
        <taxon>Fungi</taxon>
        <taxon>Dikarya</taxon>
        <taxon>Ascomycota</taxon>
        <taxon>Pezizomycotina</taxon>
        <taxon>Dothideomycetes</taxon>
        <taxon>Pleosporomycetidae</taxon>
        <taxon>Venturiales</taxon>
        <taxon>Cylindrosympodiaceae</taxon>
        <taxon>Tothia</taxon>
    </lineage>
</organism>
<feature type="transmembrane region" description="Helical" evidence="1">
    <location>
        <begin position="390"/>
        <end position="410"/>
    </location>
</feature>
<evidence type="ECO:0000313" key="3">
    <source>
        <dbReference type="Proteomes" id="UP000800235"/>
    </source>
</evidence>
<evidence type="ECO:0000313" key="2">
    <source>
        <dbReference type="EMBL" id="KAF2428641.1"/>
    </source>
</evidence>
<protein>
    <submittedName>
        <fullName evidence="2">Uncharacterized protein</fullName>
    </submittedName>
</protein>
<sequence length="517" mass="58458">GFVPQNGGRDTLSLLFSCLLTLGLCVYSAVHLNIPPKDEPGWKTHLREFKWCMIGLFGPELVVYAAWRQWSSAWELKREINLSATLEKPSARTESMSKAETTIIQESTNRPEWSLVQGYYGTMGGFVFERNSMPEDIARNMFGRHERLTLTARGVALLVRCGHLPPITEADILDKNKADTIAKTLVCIQAGWMLVQVIGRLASGLPVTLLEVNTIGHVACALAMYLLWWYKPRQIRQPTKLEGKWVPQFCAYMFMASQISGRKHAHMPLHHSCPKDAAFGELVYDINSSFSGRPEISSSANNATSGRLYSPDIDNITENESEIDANKLRRDLSVQAIQKNDAIRERLRCENHELPHCQLCKTFRIPMEELLAPIASDWPNEQLLRRVDSLVMGAVLWSATIAYGSIHTAAWNAHFPSTVEKWLWHSSSIFVAFSGAVWVFINLVARVVPAIDALWLRFLRRQTYFITDFVIISLCVICGISYIFSRAFLVVEAFNSLRELPKSAYDTPSWTQVLPHL</sequence>
<feature type="transmembrane region" description="Helical" evidence="1">
    <location>
        <begin position="12"/>
        <end position="30"/>
    </location>
</feature>
<dbReference type="PANTHER" id="PTHR35043">
    <property type="entry name" value="TRANSCRIPTION FACTOR DOMAIN-CONTAINING PROTEIN"/>
    <property type="match status" value="1"/>
</dbReference>
<dbReference type="Proteomes" id="UP000800235">
    <property type="component" value="Unassembled WGS sequence"/>
</dbReference>
<dbReference type="PANTHER" id="PTHR35043:SF7">
    <property type="entry name" value="TRANSCRIPTION FACTOR DOMAIN-CONTAINING PROTEIN"/>
    <property type="match status" value="1"/>
</dbReference>
<dbReference type="EMBL" id="MU007054">
    <property type="protein sequence ID" value="KAF2428641.1"/>
    <property type="molecule type" value="Genomic_DNA"/>
</dbReference>
<feature type="transmembrane region" description="Helical" evidence="1">
    <location>
        <begin position="422"/>
        <end position="444"/>
    </location>
</feature>
<keyword evidence="1" id="KW-0812">Transmembrane</keyword>
<gene>
    <name evidence="2" type="ORF">EJ08DRAFT_555758</name>
</gene>
<proteinExistence type="predicted"/>
<accession>A0A9P4NN92</accession>
<evidence type="ECO:0000256" key="1">
    <source>
        <dbReference type="SAM" id="Phobius"/>
    </source>
</evidence>
<feature type="non-terminal residue" evidence="2">
    <location>
        <position position="517"/>
    </location>
</feature>
<name>A0A9P4NN92_9PEZI</name>
<feature type="transmembrane region" description="Helical" evidence="1">
    <location>
        <begin position="465"/>
        <end position="484"/>
    </location>
</feature>
<feature type="non-terminal residue" evidence="2">
    <location>
        <position position="1"/>
    </location>
</feature>
<reference evidence="2" key="1">
    <citation type="journal article" date="2020" name="Stud. Mycol.">
        <title>101 Dothideomycetes genomes: a test case for predicting lifestyles and emergence of pathogens.</title>
        <authorList>
            <person name="Haridas S."/>
            <person name="Albert R."/>
            <person name="Binder M."/>
            <person name="Bloem J."/>
            <person name="Labutti K."/>
            <person name="Salamov A."/>
            <person name="Andreopoulos B."/>
            <person name="Baker S."/>
            <person name="Barry K."/>
            <person name="Bills G."/>
            <person name="Bluhm B."/>
            <person name="Cannon C."/>
            <person name="Castanera R."/>
            <person name="Culley D."/>
            <person name="Daum C."/>
            <person name="Ezra D."/>
            <person name="Gonzalez J."/>
            <person name="Henrissat B."/>
            <person name="Kuo A."/>
            <person name="Liang C."/>
            <person name="Lipzen A."/>
            <person name="Lutzoni F."/>
            <person name="Magnuson J."/>
            <person name="Mondo S."/>
            <person name="Nolan M."/>
            <person name="Ohm R."/>
            <person name="Pangilinan J."/>
            <person name="Park H.-J."/>
            <person name="Ramirez L."/>
            <person name="Alfaro M."/>
            <person name="Sun H."/>
            <person name="Tritt A."/>
            <person name="Yoshinaga Y."/>
            <person name="Zwiers L.-H."/>
            <person name="Turgeon B."/>
            <person name="Goodwin S."/>
            <person name="Spatafora J."/>
            <person name="Crous P."/>
            <person name="Grigoriev I."/>
        </authorList>
    </citation>
    <scope>NUCLEOTIDE SEQUENCE</scope>
    <source>
        <strain evidence="2">CBS 130266</strain>
    </source>
</reference>
<dbReference type="AlphaFoldDB" id="A0A9P4NN92"/>
<keyword evidence="3" id="KW-1185">Reference proteome</keyword>
<keyword evidence="1" id="KW-0472">Membrane</keyword>
<feature type="transmembrane region" description="Helical" evidence="1">
    <location>
        <begin position="212"/>
        <end position="230"/>
    </location>
</feature>